<accession>A0ABR1GQP7</accession>
<comment type="caution">
    <text evidence="1">The sequence shown here is derived from an EMBL/GenBank/DDBJ whole genome shotgun (WGS) entry which is preliminary data.</text>
</comment>
<reference evidence="1 2" key="1">
    <citation type="journal article" date="2025" name="Microbiol. Resour. Announc.">
        <title>Draft genome sequences for Neonectria magnoliae and Neonectria punicea, canker pathogens of Liriodendron tulipifera and Acer saccharum in West Virginia.</title>
        <authorList>
            <person name="Petronek H.M."/>
            <person name="Kasson M.T."/>
            <person name="Metheny A.M."/>
            <person name="Stauder C.M."/>
            <person name="Lovett B."/>
            <person name="Lynch S.C."/>
            <person name="Garnas J.R."/>
            <person name="Kasson L.R."/>
            <person name="Stajich J.E."/>
        </authorList>
    </citation>
    <scope>NUCLEOTIDE SEQUENCE [LARGE SCALE GENOMIC DNA]</scope>
    <source>
        <strain evidence="1 2">NRRL 64653</strain>
    </source>
</reference>
<proteinExistence type="predicted"/>
<name>A0ABR1GQP7_9HYPO</name>
<protein>
    <submittedName>
        <fullName evidence="1">Uncharacterized protein</fullName>
    </submittedName>
</protein>
<dbReference type="Proteomes" id="UP001498476">
    <property type="component" value="Unassembled WGS sequence"/>
</dbReference>
<dbReference type="EMBL" id="JAZAVJ010000214">
    <property type="protein sequence ID" value="KAK7404093.1"/>
    <property type="molecule type" value="Genomic_DNA"/>
</dbReference>
<organism evidence="1 2">
    <name type="scientific">Neonectria punicea</name>
    <dbReference type="NCBI Taxonomy" id="979145"/>
    <lineage>
        <taxon>Eukaryota</taxon>
        <taxon>Fungi</taxon>
        <taxon>Dikarya</taxon>
        <taxon>Ascomycota</taxon>
        <taxon>Pezizomycotina</taxon>
        <taxon>Sordariomycetes</taxon>
        <taxon>Hypocreomycetidae</taxon>
        <taxon>Hypocreales</taxon>
        <taxon>Nectriaceae</taxon>
        <taxon>Neonectria</taxon>
    </lineage>
</organism>
<gene>
    <name evidence="1" type="ORF">QQX98_010108</name>
</gene>
<evidence type="ECO:0000313" key="2">
    <source>
        <dbReference type="Proteomes" id="UP001498476"/>
    </source>
</evidence>
<evidence type="ECO:0000313" key="1">
    <source>
        <dbReference type="EMBL" id="KAK7404093.1"/>
    </source>
</evidence>
<keyword evidence="2" id="KW-1185">Reference proteome</keyword>
<sequence>MCDWVEVLLRCESCNKLLSDGGKTLEECEPARTKTGHCPNGIGFKQRDKKISKAGCVICSPPPKNDSDDE</sequence>